<keyword evidence="2" id="KW-1185">Reference proteome</keyword>
<dbReference type="WBParaSite" id="GPUH_0001611901-mRNA-1">
    <property type="protein sequence ID" value="GPUH_0001611901-mRNA-1"/>
    <property type="gene ID" value="GPUH_0001611901"/>
</dbReference>
<reference evidence="3" key="1">
    <citation type="submission" date="2016-06" db="UniProtKB">
        <authorList>
            <consortium name="WormBaseParasite"/>
        </authorList>
    </citation>
    <scope>IDENTIFICATION</scope>
</reference>
<dbReference type="AlphaFoldDB" id="A0A183E556"/>
<protein>
    <submittedName>
        <fullName evidence="3">Bestrophin homolog</fullName>
    </submittedName>
</protein>
<accession>A0A183E556</accession>
<gene>
    <name evidence="1" type="ORF">GPUH_LOCUS16097</name>
</gene>
<organism evidence="3">
    <name type="scientific">Gongylonema pulchrum</name>
    <dbReference type="NCBI Taxonomy" id="637853"/>
    <lineage>
        <taxon>Eukaryota</taxon>
        <taxon>Metazoa</taxon>
        <taxon>Ecdysozoa</taxon>
        <taxon>Nematoda</taxon>
        <taxon>Chromadorea</taxon>
        <taxon>Rhabditida</taxon>
        <taxon>Spirurina</taxon>
        <taxon>Spiruromorpha</taxon>
        <taxon>Spiruroidea</taxon>
        <taxon>Gongylonematidae</taxon>
        <taxon>Gongylonema</taxon>
    </lineage>
</organism>
<proteinExistence type="predicted"/>
<sequence length="76" mass="8954">MQSPVLSNGMDWTMRNAALRSTNTTEEFVPKLTILAPQIVFFVITKFWVKNFFREQVIDYCRHIVRSCSSLYELCM</sequence>
<evidence type="ECO:0000313" key="2">
    <source>
        <dbReference type="Proteomes" id="UP000271098"/>
    </source>
</evidence>
<reference evidence="1 2" key="2">
    <citation type="submission" date="2018-11" db="EMBL/GenBank/DDBJ databases">
        <authorList>
            <consortium name="Pathogen Informatics"/>
        </authorList>
    </citation>
    <scope>NUCLEOTIDE SEQUENCE [LARGE SCALE GENOMIC DNA]</scope>
</reference>
<dbReference type="Proteomes" id="UP000271098">
    <property type="component" value="Unassembled WGS sequence"/>
</dbReference>
<evidence type="ECO:0000313" key="1">
    <source>
        <dbReference type="EMBL" id="VDN27243.1"/>
    </source>
</evidence>
<name>A0A183E556_9BILA</name>
<dbReference type="EMBL" id="UYRT01083298">
    <property type="protein sequence ID" value="VDN27243.1"/>
    <property type="molecule type" value="Genomic_DNA"/>
</dbReference>
<evidence type="ECO:0000313" key="3">
    <source>
        <dbReference type="WBParaSite" id="GPUH_0001611901-mRNA-1"/>
    </source>
</evidence>